<keyword evidence="1" id="KW-0472">Membrane</keyword>
<keyword evidence="3" id="KW-1185">Reference proteome</keyword>
<evidence type="ECO:0000313" key="2">
    <source>
        <dbReference type="EMBL" id="GFQ91113.1"/>
    </source>
</evidence>
<dbReference type="Proteomes" id="UP000887116">
    <property type="component" value="Unassembled WGS sequence"/>
</dbReference>
<protein>
    <submittedName>
        <fullName evidence="2">Uncharacterized protein</fullName>
    </submittedName>
</protein>
<gene>
    <name evidence="2" type="ORF">TNCT_688511</name>
</gene>
<keyword evidence="1" id="KW-0812">Transmembrane</keyword>
<keyword evidence="1" id="KW-1133">Transmembrane helix</keyword>
<sequence length="107" mass="12102">MKDVLASYHTGATYHEPVTLHNERYGADQELSDKIHRSIFIEARLFAVLLTFAVVIKGSLSCRFFHLRTSTTAHPSLLFQTINCLLYNIQLRSKGNANGNKTHKSEP</sequence>
<accession>A0A8X6L298</accession>
<feature type="transmembrane region" description="Helical" evidence="1">
    <location>
        <begin position="39"/>
        <end position="60"/>
    </location>
</feature>
<proteinExistence type="predicted"/>
<reference evidence="2" key="1">
    <citation type="submission" date="2020-07" db="EMBL/GenBank/DDBJ databases">
        <title>Multicomponent nature underlies the extraordinary mechanical properties of spider dragline silk.</title>
        <authorList>
            <person name="Kono N."/>
            <person name="Nakamura H."/>
            <person name="Mori M."/>
            <person name="Yoshida Y."/>
            <person name="Ohtoshi R."/>
            <person name="Malay A.D."/>
            <person name="Moran D.A.P."/>
            <person name="Tomita M."/>
            <person name="Numata K."/>
            <person name="Arakawa K."/>
        </authorList>
    </citation>
    <scope>NUCLEOTIDE SEQUENCE</scope>
</reference>
<name>A0A8X6L298_TRICU</name>
<dbReference type="AlphaFoldDB" id="A0A8X6L298"/>
<organism evidence="2 3">
    <name type="scientific">Trichonephila clavata</name>
    <name type="common">Joro spider</name>
    <name type="synonym">Nephila clavata</name>
    <dbReference type="NCBI Taxonomy" id="2740835"/>
    <lineage>
        <taxon>Eukaryota</taxon>
        <taxon>Metazoa</taxon>
        <taxon>Ecdysozoa</taxon>
        <taxon>Arthropoda</taxon>
        <taxon>Chelicerata</taxon>
        <taxon>Arachnida</taxon>
        <taxon>Araneae</taxon>
        <taxon>Araneomorphae</taxon>
        <taxon>Entelegynae</taxon>
        <taxon>Araneoidea</taxon>
        <taxon>Nephilidae</taxon>
        <taxon>Trichonephila</taxon>
    </lineage>
</organism>
<evidence type="ECO:0000256" key="1">
    <source>
        <dbReference type="SAM" id="Phobius"/>
    </source>
</evidence>
<dbReference type="EMBL" id="BMAO01013817">
    <property type="protein sequence ID" value="GFQ91113.1"/>
    <property type="molecule type" value="Genomic_DNA"/>
</dbReference>
<comment type="caution">
    <text evidence="2">The sequence shown here is derived from an EMBL/GenBank/DDBJ whole genome shotgun (WGS) entry which is preliminary data.</text>
</comment>
<evidence type="ECO:0000313" key="3">
    <source>
        <dbReference type="Proteomes" id="UP000887116"/>
    </source>
</evidence>